<protein>
    <recommendedName>
        <fullName evidence="1">Protein kinase domain-containing protein</fullName>
    </recommendedName>
</protein>
<comment type="caution">
    <text evidence="2">The sequence shown here is derived from an EMBL/GenBank/DDBJ whole genome shotgun (WGS) entry which is preliminary data.</text>
</comment>
<dbReference type="Proteomes" id="UP000284842">
    <property type="component" value="Unassembled WGS sequence"/>
</dbReference>
<dbReference type="EMBL" id="NHTK01000731">
    <property type="protein sequence ID" value="PPR05938.1"/>
    <property type="molecule type" value="Genomic_DNA"/>
</dbReference>
<dbReference type="InterPro" id="IPR011009">
    <property type="entry name" value="Kinase-like_dom_sf"/>
</dbReference>
<name>A0A409YSJ6_9AGAR</name>
<dbReference type="STRING" id="181874.A0A409YSJ6"/>
<dbReference type="OrthoDB" id="5987198at2759"/>
<proteinExistence type="predicted"/>
<feature type="domain" description="Protein kinase" evidence="1">
    <location>
        <begin position="40"/>
        <end position="287"/>
    </location>
</feature>
<dbReference type="Gene3D" id="1.10.510.10">
    <property type="entry name" value="Transferase(Phosphotransferase) domain 1"/>
    <property type="match status" value="1"/>
</dbReference>
<keyword evidence="3" id="KW-1185">Reference proteome</keyword>
<dbReference type="SMART" id="SM00220">
    <property type="entry name" value="S_TKc"/>
    <property type="match status" value="1"/>
</dbReference>
<dbReference type="AlphaFoldDB" id="A0A409YSJ6"/>
<organism evidence="2 3">
    <name type="scientific">Panaeolus cyanescens</name>
    <dbReference type="NCBI Taxonomy" id="181874"/>
    <lineage>
        <taxon>Eukaryota</taxon>
        <taxon>Fungi</taxon>
        <taxon>Dikarya</taxon>
        <taxon>Basidiomycota</taxon>
        <taxon>Agaricomycotina</taxon>
        <taxon>Agaricomycetes</taxon>
        <taxon>Agaricomycetidae</taxon>
        <taxon>Agaricales</taxon>
        <taxon>Agaricineae</taxon>
        <taxon>Galeropsidaceae</taxon>
        <taxon>Panaeolus</taxon>
    </lineage>
</organism>
<dbReference type="InterPro" id="IPR000719">
    <property type="entry name" value="Prot_kinase_dom"/>
</dbReference>
<evidence type="ECO:0000313" key="2">
    <source>
        <dbReference type="EMBL" id="PPR05938.1"/>
    </source>
</evidence>
<dbReference type="PROSITE" id="PS50011">
    <property type="entry name" value="PROTEIN_KINASE_DOM"/>
    <property type="match status" value="1"/>
</dbReference>
<dbReference type="GO" id="GO:0005524">
    <property type="term" value="F:ATP binding"/>
    <property type="evidence" value="ECO:0007669"/>
    <property type="project" value="InterPro"/>
</dbReference>
<dbReference type="SUPFAM" id="SSF56112">
    <property type="entry name" value="Protein kinase-like (PK-like)"/>
    <property type="match status" value="1"/>
</dbReference>
<dbReference type="InParanoid" id="A0A409YSJ6"/>
<evidence type="ECO:0000313" key="3">
    <source>
        <dbReference type="Proteomes" id="UP000284842"/>
    </source>
</evidence>
<accession>A0A409YSJ6</accession>
<dbReference type="PROSITE" id="PS00028">
    <property type="entry name" value="ZINC_FINGER_C2H2_1"/>
    <property type="match status" value="1"/>
</dbReference>
<reference evidence="2 3" key="1">
    <citation type="journal article" date="2018" name="Evol. Lett.">
        <title>Horizontal gene cluster transfer increased hallucinogenic mushroom diversity.</title>
        <authorList>
            <person name="Reynolds H.T."/>
            <person name="Vijayakumar V."/>
            <person name="Gluck-Thaler E."/>
            <person name="Korotkin H.B."/>
            <person name="Matheny P.B."/>
            <person name="Slot J.C."/>
        </authorList>
    </citation>
    <scope>NUCLEOTIDE SEQUENCE [LARGE SCALE GENOMIC DNA]</scope>
    <source>
        <strain evidence="2 3">2629</strain>
    </source>
</reference>
<gene>
    <name evidence="2" type="ORF">CVT24_006660</name>
</gene>
<dbReference type="GO" id="GO:0004672">
    <property type="term" value="F:protein kinase activity"/>
    <property type="evidence" value="ECO:0007669"/>
    <property type="project" value="InterPro"/>
</dbReference>
<sequence length="338" mass="39626">MGDDIFEEKRFSFELYWVEREPWLKSHGYKLRPRFTPDWVPSWKTDPTKYNGRVWQAEDAQMTVQCDVGLDATRINDGLQVYLKRVVKDSDERRIIEYLMDATIAQTAQRYVPFLEILDHIPNDPNYVLAVMPLLQDLRIPRFETIGECVDCVEQLLESVQFLHHHNIAHRTQRPPRYFLIDFGISIRFPASETEPQAIRQLAGDLSVPELIDPETYHDPYNPFPTDVYYLGNVIRRTFMREGDPIYVNQGHLGLEFLRPLLNAMTHPDPSRRPTIDEAVTQLRQIVSSLSRWKLRSRVVLPKDNNFGGFARFFPYLGRRIVYTICRVHPIPSRNVKA</sequence>
<dbReference type="InterPro" id="IPR013087">
    <property type="entry name" value="Znf_C2H2_type"/>
</dbReference>
<evidence type="ECO:0000259" key="1">
    <source>
        <dbReference type="PROSITE" id="PS50011"/>
    </source>
</evidence>